<evidence type="ECO:0000256" key="1">
    <source>
        <dbReference type="SAM" id="MobiDB-lite"/>
    </source>
</evidence>
<reference evidence="2" key="1">
    <citation type="submission" date="2023-01" db="EMBL/GenBank/DDBJ databases">
        <title>Genome assembly of the deep-sea coral Lophelia pertusa.</title>
        <authorList>
            <person name="Herrera S."/>
            <person name="Cordes E."/>
        </authorList>
    </citation>
    <scope>NUCLEOTIDE SEQUENCE</scope>
    <source>
        <strain evidence="2">USNM1676648</strain>
        <tissue evidence="2">Polyp</tissue>
    </source>
</reference>
<dbReference type="OrthoDB" id="5971519at2759"/>
<protein>
    <submittedName>
        <fullName evidence="2">Uncharacterized protein</fullName>
    </submittedName>
</protein>
<proteinExistence type="predicted"/>
<accession>A0A9W9Z040</accession>
<feature type="compositionally biased region" description="Basic and acidic residues" evidence="1">
    <location>
        <begin position="19"/>
        <end position="29"/>
    </location>
</feature>
<dbReference type="Proteomes" id="UP001163046">
    <property type="component" value="Unassembled WGS sequence"/>
</dbReference>
<organism evidence="2 3">
    <name type="scientific">Desmophyllum pertusum</name>
    <dbReference type="NCBI Taxonomy" id="174260"/>
    <lineage>
        <taxon>Eukaryota</taxon>
        <taxon>Metazoa</taxon>
        <taxon>Cnidaria</taxon>
        <taxon>Anthozoa</taxon>
        <taxon>Hexacorallia</taxon>
        <taxon>Scleractinia</taxon>
        <taxon>Caryophylliina</taxon>
        <taxon>Caryophylliidae</taxon>
        <taxon>Desmophyllum</taxon>
    </lineage>
</organism>
<feature type="region of interest" description="Disordered" evidence="1">
    <location>
        <begin position="207"/>
        <end position="237"/>
    </location>
</feature>
<gene>
    <name evidence="2" type="ORF">OS493_027357</name>
</gene>
<name>A0A9W9Z040_9CNID</name>
<dbReference type="EMBL" id="MU826850">
    <property type="protein sequence ID" value="KAJ7371243.1"/>
    <property type="molecule type" value="Genomic_DNA"/>
</dbReference>
<evidence type="ECO:0000313" key="3">
    <source>
        <dbReference type="Proteomes" id="UP001163046"/>
    </source>
</evidence>
<feature type="region of interest" description="Disordered" evidence="1">
    <location>
        <begin position="1"/>
        <end position="49"/>
    </location>
</feature>
<keyword evidence="3" id="KW-1185">Reference proteome</keyword>
<evidence type="ECO:0000313" key="2">
    <source>
        <dbReference type="EMBL" id="KAJ7371243.1"/>
    </source>
</evidence>
<feature type="compositionally biased region" description="Polar residues" evidence="1">
    <location>
        <begin position="7"/>
        <end position="18"/>
    </location>
</feature>
<dbReference type="AlphaFoldDB" id="A0A9W9Z040"/>
<comment type="caution">
    <text evidence="2">The sequence shown here is derived from an EMBL/GenBank/DDBJ whole genome shotgun (WGS) entry which is preliminary data.</text>
</comment>
<sequence length="237" mass="26132">MDWNIPPFQQTSSFNESKGQNDESRDSDLKFTAGESSSNAKNTRARRHSTCSYVPRHAMAPAISVSEASPIDEEGAQDVTSTANSGFVGLHRRRKISLPSQRLLKPEQFLEGGRVELRKREVNLEAHMPVFTKEPAGAVKKRSTTIPLTKTEANGWMFEGVGSKMAVNQGGRQRRVSLPVLMVDKPDAPVFPNCNSASSGELNNNFLSPSSPRPIPRVNSGPLIGKKSETRQWAQRF</sequence>